<feature type="transmembrane region" description="Helical" evidence="7">
    <location>
        <begin position="36"/>
        <end position="61"/>
    </location>
</feature>
<protein>
    <submittedName>
        <fullName evidence="9">M23 family metallopeptidase</fullName>
    </submittedName>
</protein>
<keyword evidence="7" id="KW-0812">Transmembrane</keyword>
<dbReference type="AlphaFoldDB" id="A0A939JWS5"/>
<dbReference type="Gene3D" id="2.70.70.10">
    <property type="entry name" value="Glucose Permease (Domain IIA)"/>
    <property type="match status" value="1"/>
</dbReference>
<dbReference type="Pfam" id="PF01551">
    <property type="entry name" value="Peptidase_M23"/>
    <property type="match status" value="1"/>
</dbReference>
<dbReference type="GO" id="GO:0046872">
    <property type="term" value="F:metal ion binding"/>
    <property type="evidence" value="ECO:0007669"/>
    <property type="project" value="UniProtKB-KW"/>
</dbReference>
<evidence type="ECO:0000313" key="9">
    <source>
        <dbReference type="EMBL" id="MBO0663337.1"/>
    </source>
</evidence>
<dbReference type="PANTHER" id="PTHR21666">
    <property type="entry name" value="PEPTIDASE-RELATED"/>
    <property type="match status" value="1"/>
</dbReference>
<dbReference type="PANTHER" id="PTHR21666:SF288">
    <property type="entry name" value="CELL DIVISION PROTEIN YTFB"/>
    <property type="match status" value="1"/>
</dbReference>
<comment type="cofactor">
    <cofactor evidence="1">
        <name>Zn(2+)</name>
        <dbReference type="ChEBI" id="CHEBI:29105"/>
    </cofactor>
</comment>
<keyword evidence="2" id="KW-0645">Protease</keyword>
<keyword evidence="6" id="KW-0482">Metalloprotease</keyword>
<keyword evidence="7" id="KW-0472">Membrane</keyword>
<keyword evidence="3" id="KW-0479">Metal-binding</keyword>
<dbReference type="InterPro" id="IPR016047">
    <property type="entry name" value="M23ase_b-sheet_dom"/>
</dbReference>
<dbReference type="CDD" id="cd12797">
    <property type="entry name" value="M23_peptidase"/>
    <property type="match status" value="1"/>
</dbReference>
<dbReference type="SUPFAM" id="SSF51261">
    <property type="entry name" value="Duplicated hybrid motif"/>
    <property type="match status" value="1"/>
</dbReference>
<evidence type="ECO:0000259" key="8">
    <source>
        <dbReference type="Pfam" id="PF01551"/>
    </source>
</evidence>
<keyword evidence="7" id="KW-1133">Transmembrane helix</keyword>
<gene>
    <name evidence="9" type="ORF">J1C48_12170</name>
</gene>
<dbReference type="RefSeq" id="WP_207258131.1">
    <property type="nucleotide sequence ID" value="NZ_JAFMPP010000010.1"/>
</dbReference>
<dbReference type="Gene3D" id="3.10.450.350">
    <property type="match status" value="1"/>
</dbReference>
<accession>A0A939JWS5</accession>
<evidence type="ECO:0000256" key="2">
    <source>
        <dbReference type="ARBA" id="ARBA00022670"/>
    </source>
</evidence>
<proteinExistence type="predicted"/>
<evidence type="ECO:0000256" key="3">
    <source>
        <dbReference type="ARBA" id="ARBA00022723"/>
    </source>
</evidence>
<keyword evidence="10" id="KW-1185">Reference proteome</keyword>
<feature type="domain" description="M23ase beta-sheet core" evidence="8">
    <location>
        <begin position="519"/>
        <end position="615"/>
    </location>
</feature>
<dbReference type="GO" id="GO:0006508">
    <property type="term" value="P:proteolysis"/>
    <property type="evidence" value="ECO:0007669"/>
    <property type="project" value="UniProtKB-KW"/>
</dbReference>
<dbReference type="Proteomes" id="UP000664122">
    <property type="component" value="Unassembled WGS sequence"/>
</dbReference>
<keyword evidence="4" id="KW-0378">Hydrolase</keyword>
<dbReference type="InterPro" id="IPR011055">
    <property type="entry name" value="Dup_hybrid_motif"/>
</dbReference>
<evidence type="ECO:0000256" key="1">
    <source>
        <dbReference type="ARBA" id="ARBA00001947"/>
    </source>
</evidence>
<evidence type="ECO:0000256" key="4">
    <source>
        <dbReference type="ARBA" id="ARBA00022801"/>
    </source>
</evidence>
<organism evidence="9 10">
    <name type="scientific">Jiella flava</name>
    <dbReference type="NCBI Taxonomy" id="2816857"/>
    <lineage>
        <taxon>Bacteria</taxon>
        <taxon>Pseudomonadati</taxon>
        <taxon>Pseudomonadota</taxon>
        <taxon>Alphaproteobacteria</taxon>
        <taxon>Hyphomicrobiales</taxon>
        <taxon>Aurantimonadaceae</taxon>
        <taxon>Jiella</taxon>
    </lineage>
</organism>
<comment type="caution">
    <text evidence="9">The sequence shown here is derived from an EMBL/GenBank/DDBJ whole genome shotgun (WGS) entry which is preliminary data.</text>
</comment>
<name>A0A939JWS5_9HYPH</name>
<dbReference type="EMBL" id="JAFMPP010000010">
    <property type="protein sequence ID" value="MBO0663337.1"/>
    <property type="molecule type" value="Genomic_DNA"/>
</dbReference>
<evidence type="ECO:0000256" key="7">
    <source>
        <dbReference type="SAM" id="Phobius"/>
    </source>
</evidence>
<evidence type="ECO:0000313" key="10">
    <source>
        <dbReference type="Proteomes" id="UP000664122"/>
    </source>
</evidence>
<dbReference type="InterPro" id="IPR050570">
    <property type="entry name" value="Cell_wall_metabolism_enzyme"/>
</dbReference>
<dbReference type="GO" id="GO:0004222">
    <property type="term" value="F:metalloendopeptidase activity"/>
    <property type="evidence" value="ECO:0007669"/>
    <property type="project" value="TreeGrafter"/>
</dbReference>
<reference evidence="9" key="1">
    <citation type="submission" date="2021-03" db="EMBL/GenBank/DDBJ databases">
        <title>Whole genome sequence of Jiella sp. CQZ9-1.</title>
        <authorList>
            <person name="Tuo L."/>
        </authorList>
    </citation>
    <scope>NUCLEOTIDE SEQUENCE</scope>
    <source>
        <strain evidence="9">CQZ9-1</strain>
    </source>
</reference>
<evidence type="ECO:0000256" key="5">
    <source>
        <dbReference type="ARBA" id="ARBA00022833"/>
    </source>
</evidence>
<sequence>MNRTAQDSPGFCPSLGDEPALIADRRRRPDKRQVSARWLTGTLLTGLTSTALMGIALSAALDGHHGAASPAVAMTVDGLSDDQLAKGQRVVATAMPVARSRQIMELSTLTRDGDREVLRTLPFGYVNMLLAARYQAPADYPRFDPLKIFGADDEKDGADEPAKIYGNRVESEVSLKVSQFDFEPSTYERNVDLDAASAENLVRSVASRVGNKPVQVASLSSVDPFRFGLNVDMSEYEPGSAFRVVPENVSFAVADTTHDDLPRFHEEIVPFRQQAAIADILSRAGHDGEQTKDAVDALTKLIGADTLEPGDALRIGVETTTTGKGDTAASHGEVVRLSAYRGGEHLGTVAATKDGPFEPADAPEMSDSVAEGIDENEDEAPIRADMPTVYDGIYQAALSYGLDQRMCRQLVRMLASDIDLQARLSPSDRLVVFYSMTGEKGKDLSSAEASEMLYVEIHVGDLVKRYYRFRPNDSKIADYFDPSGRSARQFLLRKPVPNGRFTSGFSTGRRHPVLGYIRPHWGVDWAAPRGTPILAAGDGVVEKAGWATGYGRETVLRHANGYETVYAHQSGFANNIKPGTHVRQGQVIGYVGSTGISTGNHLHFEIHVNDKRMDPMRIKLPAEKILTGDDLLTFKRERDRIDTLLKDRVDEPLLAAK</sequence>
<evidence type="ECO:0000256" key="6">
    <source>
        <dbReference type="ARBA" id="ARBA00023049"/>
    </source>
</evidence>
<keyword evidence="5" id="KW-0862">Zinc</keyword>